<dbReference type="Proteomes" id="UP000753961">
    <property type="component" value="Unassembled WGS sequence"/>
</dbReference>
<dbReference type="InterPro" id="IPR035952">
    <property type="entry name" value="Rhomboid-like_sf"/>
</dbReference>
<dbReference type="PANTHER" id="PTHR43731:SF9">
    <property type="entry name" value="SLR1461 PROTEIN"/>
    <property type="match status" value="1"/>
</dbReference>
<feature type="transmembrane region" description="Helical" evidence="6">
    <location>
        <begin position="89"/>
        <end position="108"/>
    </location>
</feature>
<dbReference type="AlphaFoldDB" id="A0A953LAU4"/>
<keyword evidence="2 6" id="KW-0812">Transmembrane</keyword>
<dbReference type="SUPFAM" id="SSF144091">
    <property type="entry name" value="Rhomboid-like"/>
    <property type="match status" value="1"/>
</dbReference>
<accession>A0A953LAU4</accession>
<evidence type="ECO:0000259" key="7">
    <source>
        <dbReference type="Pfam" id="PF01694"/>
    </source>
</evidence>
<evidence type="ECO:0000313" key="9">
    <source>
        <dbReference type="Proteomes" id="UP000753961"/>
    </source>
</evidence>
<feature type="transmembrane region" description="Helical" evidence="6">
    <location>
        <begin position="59"/>
        <end position="82"/>
    </location>
</feature>
<dbReference type="RefSeq" id="WP_222579457.1">
    <property type="nucleotide sequence ID" value="NZ_JAHVHU010000006.1"/>
</dbReference>
<name>A0A953LAU4_9BACT</name>
<dbReference type="EMBL" id="JAHVHU010000006">
    <property type="protein sequence ID" value="MBY5957941.1"/>
    <property type="molecule type" value="Genomic_DNA"/>
</dbReference>
<keyword evidence="8" id="KW-0378">Hydrolase</keyword>
<keyword evidence="9" id="KW-1185">Reference proteome</keyword>
<feature type="transmembrane region" description="Helical" evidence="6">
    <location>
        <begin position="140"/>
        <end position="158"/>
    </location>
</feature>
<dbReference type="InterPro" id="IPR050925">
    <property type="entry name" value="Rhomboid_protease_S54"/>
</dbReference>
<evidence type="ECO:0000256" key="5">
    <source>
        <dbReference type="SAM" id="MobiDB-lite"/>
    </source>
</evidence>
<reference evidence="8" key="1">
    <citation type="submission" date="2021-06" db="EMBL/GenBank/DDBJ databases">
        <title>44 bacteria genomes isolated from Dapeng, Shenzhen.</title>
        <authorList>
            <person name="Zheng W."/>
            <person name="Yu S."/>
            <person name="Huang Y."/>
        </authorList>
    </citation>
    <scope>NUCLEOTIDE SEQUENCE</scope>
    <source>
        <strain evidence="8">DP5N28-2</strain>
    </source>
</reference>
<protein>
    <submittedName>
        <fullName evidence="8">Rhomboid family intramembrane serine protease</fullName>
    </submittedName>
</protein>
<dbReference type="GO" id="GO:0016020">
    <property type="term" value="C:membrane"/>
    <property type="evidence" value="ECO:0007669"/>
    <property type="project" value="UniProtKB-SubCell"/>
</dbReference>
<feature type="transmembrane region" description="Helical" evidence="6">
    <location>
        <begin position="114"/>
        <end position="133"/>
    </location>
</feature>
<feature type="transmembrane region" description="Helical" evidence="6">
    <location>
        <begin position="164"/>
        <end position="183"/>
    </location>
</feature>
<dbReference type="Pfam" id="PF01694">
    <property type="entry name" value="Rhomboid"/>
    <property type="match status" value="1"/>
</dbReference>
<keyword evidence="3 6" id="KW-1133">Transmembrane helix</keyword>
<dbReference type="PANTHER" id="PTHR43731">
    <property type="entry name" value="RHOMBOID PROTEASE"/>
    <property type="match status" value="1"/>
</dbReference>
<evidence type="ECO:0000256" key="3">
    <source>
        <dbReference type="ARBA" id="ARBA00022989"/>
    </source>
</evidence>
<organism evidence="8 9">
    <name type="scientific">Membranihabitans marinus</name>
    <dbReference type="NCBI Taxonomy" id="1227546"/>
    <lineage>
        <taxon>Bacteria</taxon>
        <taxon>Pseudomonadati</taxon>
        <taxon>Bacteroidota</taxon>
        <taxon>Saprospiria</taxon>
        <taxon>Saprospirales</taxon>
        <taxon>Saprospiraceae</taxon>
        <taxon>Membranihabitans</taxon>
    </lineage>
</organism>
<comment type="subcellular location">
    <subcellularLocation>
        <location evidence="1">Membrane</location>
        <topology evidence="1">Multi-pass membrane protein</topology>
    </subcellularLocation>
</comment>
<proteinExistence type="predicted"/>
<feature type="region of interest" description="Disordered" evidence="5">
    <location>
        <begin position="191"/>
        <end position="218"/>
    </location>
</feature>
<comment type="caution">
    <text evidence="8">The sequence shown here is derived from an EMBL/GenBank/DDBJ whole genome shotgun (WGS) entry which is preliminary data.</text>
</comment>
<dbReference type="InterPro" id="IPR022764">
    <property type="entry name" value="Peptidase_S54_rhomboid_dom"/>
</dbReference>
<evidence type="ECO:0000256" key="1">
    <source>
        <dbReference type="ARBA" id="ARBA00004141"/>
    </source>
</evidence>
<dbReference type="Gene3D" id="1.20.1540.10">
    <property type="entry name" value="Rhomboid-like"/>
    <property type="match status" value="1"/>
</dbReference>
<feature type="domain" description="Peptidase S54 rhomboid" evidence="7">
    <location>
        <begin position="54"/>
        <end position="183"/>
    </location>
</feature>
<keyword evidence="8" id="KW-0645">Protease</keyword>
<evidence type="ECO:0000313" key="8">
    <source>
        <dbReference type="EMBL" id="MBY5957941.1"/>
    </source>
</evidence>
<evidence type="ECO:0000256" key="4">
    <source>
        <dbReference type="ARBA" id="ARBA00023136"/>
    </source>
</evidence>
<dbReference type="GO" id="GO:0004252">
    <property type="term" value="F:serine-type endopeptidase activity"/>
    <property type="evidence" value="ECO:0007669"/>
    <property type="project" value="InterPro"/>
</dbReference>
<gene>
    <name evidence="8" type="ORF">KUV50_07365</name>
</gene>
<keyword evidence="4 6" id="KW-0472">Membrane</keyword>
<feature type="transmembrane region" description="Helical" evidence="6">
    <location>
        <begin position="16"/>
        <end position="39"/>
    </location>
</feature>
<sequence>MEEQQPKRSIVRAARWPLYLLLIMWILEIMKYVTGFSLADYGILPRYVTGLKGVLASPLIHGSFGHLLNNSIPFFVGATLIIYFYQKTAFAIITLIWLMTGALVWIFAKPAYHIGASGVVYGMISFIFWAGVFNRDRQSIVLSLVILFLYSGMFYGVLPNQPGVSWESHLLGGLVGILTAYLFRIPKEEDPWDDEETPRPYFQEDTFHRNDYWSQGGD</sequence>
<evidence type="ECO:0000256" key="6">
    <source>
        <dbReference type="SAM" id="Phobius"/>
    </source>
</evidence>
<evidence type="ECO:0000256" key="2">
    <source>
        <dbReference type="ARBA" id="ARBA00022692"/>
    </source>
</evidence>
<dbReference type="GO" id="GO:0006508">
    <property type="term" value="P:proteolysis"/>
    <property type="evidence" value="ECO:0007669"/>
    <property type="project" value="UniProtKB-KW"/>
</dbReference>